<proteinExistence type="predicted"/>
<dbReference type="RefSeq" id="WP_349216929.1">
    <property type="nucleotide sequence ID" value="NZ_JBBMFA010000110.1"/>
</dbReference>
<sequence length="70" mass="7967">MWWLEATYKFLSTGEPEQFRGRRYAFDPLADARPEFCCPACGAPVYQGERYFTDGRGRVIACEHCPSALA</sequence>
<dbReference type="EMBL" id="JBBMFA010000110">
    <property type="protein sequence ID" value="MEQ2521483.1"/>
    <property type="molecule type" value="Genomic_DNA"/>
</dbReference>
<name>A0ABV1GIK2_9FIRM</name>
<dbReference type="Proteomes" id="UP001477672">
    <property type="component" value="Unassembled WGS sequence"/>
</dbReference>
<comment type="caution">
    <text evidence="1">The sequence shown here is derived from an EMBL/GenBank/DDBJ whole genome shotgun (WGS) entry which is preliminary data.</text>
</comment>
<organism evidence="1 2">
    <name type="scientific">Ruthenibacterium intestinale</name>
    <dbReference type="NCBI Taxonomy" id="3133163"/>
    <lineage>
        <taxon>Bacteria</taxon>
        <taxon>Bacillati</taxon>
        <taxon>Bacillota</taxon>
        <taxon>Clostridia</taxon>
        <taxon>Eubacteriales</taxon>
        <taxon>Oscillospiraceae</taxon>
        <taxon>Ruthenibacterium</taxon>
    </lineage>
</organism>
<evidence type="ECO:0000313" key="1">
    <source>
        <dbReference type="EMBL" id="MEQ2521483.1"/>
    </source>
</evidence>
<gene>
    <name evidence="1" type="ORF">WMO24_13765</name>
</gene>
<protein>
    <submittedName>
        <fullName evidence="1">Uncharacterized protein</fullName>
    </submittedName>
</protein>
<keyword evidence="2" id="KW-1185">Reference proteome</keyword>
<evidence type="ECO:0000313" key="2">
    <source>
        <dbReference type="Proteomes" id="UP001477672"/>
    </source>
</evidence>
<accession>A0ABV1GIK2</accession>
<reference evidence="1 2" key="1">
    <citation type="submission" date="2024-03" db="EMBL/GenBank/DDBJ databases">
        <title>Human intestinal bacterial collection.</title>
        <authorList>
            <person name="Pauvert C."/>
            <person name="Hitch T.C.A."/>
            <person name="Clavel T."/>
        </authorList>
    </citation>
    <scope>NUCLEOTIDE SEQUENCE [LARGE SCALE GENOMIC DNA]</scope>
    <source>
        <strain evidence="1 2">CLA-JM-H11</strain>
    </source>
</reference>